<protein>
    <submittedName>
        <fullName evidence="2">Uncharacterized protein</fullName>
    </submittedName>
</protein>
<evidence type="ECO:0000313" key="2">
    <source>
        <dbReference type="EMBL" id="TQV91064.1"/>
    </source>
</evidence>
<sequence>MQADRTNWPSQDHDPIVKKSAAPCRSIIHHDTARRKPGFTNNPTLFRRYRGVLAHRGGGGGGGGGDGGLGAGLRLRPFLLAPMQLTAHDEAYWLDTFAQAQPASSSAIRRHI</sequence>
<evidence type="ECO:0000313" key="3">
    <source>
        <dbReference type="Proteomes" id="UP000315783"/>
    </source>
</evidence>
<dbReference type="Proteomes" id="UP000315783">
    <property type="component" value="Unassembled WGS sequence"/>
</dbReference>
<evidence type="ECO:0000256" key="1">
    <source>
        <dbReference type="SAM" id="MobiDB-lite"/>
    </source>
</evidence>
<feature type="compositionally biased region" description="Polar residues" evidence="1">
    <location>
        <begin position="1"/>
        <end position="10"/>
    </location>
</feature>
<accession>A0A545UNM7</accession>
<dbReference type="EMBL" id="SPUK01000021">
    <property type="protein sequence ID" value="TQV91064.1"/>
    <property type="molecule type" value="Genomic_DNA"/>
</dbReference>
<comment type="caution">
    <text evidence="2">The sequence shown here is derived from an EMBL/GenBank/DDBJ whole genome shotgun (WGS) entry which is preliminary data.</text>
</comment>
<dbReference type="AlphaFoldDB" id="A0A545UNM7"/>
<reference evidence="2 3" key="1">
    <citation type="journal article" date="2019" name="Appl. Microbiol. Biotechnol.">
        <title>Genome sequence of Isaria javanica and comparative genome analysis insights into family S53 peptidase evolution in fungal entomopathogens.</title>
        <authorList>
            <person name="Lin R."/>
            <person name="Zhang X."/>
            <person name="Xin B."/>
            <person name="Zou M."/>
            <person name="Gao Y."/>
            <person name="Qin F."/>
            <person name="Hu Q."/>
            <person name="Xie B."/>
            <person name="Cheng X."/>
        </authorList>
    </citation>
    <scope>NUCLEOTIDE SEQUENCE [LARGE SCALE GENOMIC DNA]</scope>
    <source>
        <strain evidence="2 3">IJ1G</strain>
    </source>
</reference>
<organism evidence="2 3">
    <name type="scientific">Cordyceps javanica</name>
    <dbReference type="NCBI Taxonomy" id="43265"/>
    <lineage>
        <taxon>Eukaryota</taxon>
        <taxon>Fungi</taxon>
        <taxon>Dikarya</taxon>
        <taxon>Ascomycota</taxon>
        <taxon>Pezizomycotina</taxon>
        <taxon>Sordariomycetes</taxon>
        <taxon>Hypocreomycetidae</taxon>
        <taxon>Hypocreales</taxon>
        <taxon>Cordycipitaceae</taxon>
        <taxon>Cordyceps</taxon>
    </lineage>
</organism>
<feature type="region of interest" description="Disordered" evidence="1">
    <location>
        <begin position="1"/>
        <end position="22"/>
    </location>
</feature>
<proteinExistence type="predicted"/>
<keyword evidence="3" id="KW-1185">Reference proteome</keyword>
<gene>
    <name evidence="2" type="ORF">IF1G_10299</name>
</gene>
<name>A0A545UNM7_9HYPO</name>